<feature type="region of interest" description="Actin-binding" evidence="16">
    <location>
        <begin position="596"/>
        <end position="618"/>
    </location>
</feature>
<feature type="compositionally biased region" description="Low complexity" evidence="17">
    <location>
        <begin position="14"/>
        <end position="23"/>
    </location>
</feature>
<evidence type="ECO:0000256" key="16">
    <source>
        <dbReference type="PROSITE-ProRule" id="PRU00782"/>
    </source>
</evidence>
<dbReference type="Gene3D" id="3.40.850.10">
    <property type="entry name" value="Kinesin motor domain"/>
    <property type="match status" value="1"/>
</dbReference>
<dbReference type="PROSITE" id="PS51757">
    <property type="entry name" value="TH1"/>
    <property type="match status" value="1"/>
</dbReference>
<keyword evidence="3 15" id="KW-0728">SH3 domain</keyword>
<dbReference type="GO" id="GO:0051286">
    <property type="term" value="C:cell tip"/>
    <property type="evidence" value="ECO:0007669"/>
    <property type="project" value="TreeGrafter"/>
</dbReference>
<evidence type="ECO:0000256" key="2">
    <source>
        <dbReference type="ARBA" id="ARBA00008314"/>
    </source>
</evidence>
<dbReference type="GO" id="GO:0030479">
    <property type="term" value="C:actin cortical patch"/>
    <property type="evidence" value="ECO:0007669"/>
    <property type="project" value="UniProtKB-SubCell"/>
</dbReference>
<dbReference type="CDD" id="cd01378">
    <property type="entry name" value="MYSc_Myo1"/>
    <property type="match status" value="1"/>
</dbReference>
<comment type="function">
    <text evidence="14">Type-I myosin implicated in the organization of the actin cytoskeleton. Required for proper actin cytoskeleton polarization. At the cell cortex, assembles in patch-like structures together with proteins from the actin-polymerizing machinery and promotes actin assembly. Functions as actin nucleation-promoting factor (NPF) for the Arp2/3 complex.</text>
</comment>
<evidence type="ECO:0000259" key="20">
    <source>
        <dbReference type="PROSITE" id="PS51757"/>
    </source>
</evidence>
<reference evidence="21" key="1">
    <citation type="submission" date="2023-03" db="EMBL/GenBank/DDBJ databases">
        <title>Mating type loci evolution in Malassezia.</title>
        <authorList>
            <person name="Coelho M.A."/>
        </authorList>
    </citation>
    <scope>NUCLEOTIDE SEQUENCE</scope>
    <source>
        <strain evidence="21">CBS 14135</strain>
    </source>
</reference>
<feature type="region of interest" description="Disordered" evidence="17">
    <location>
        <begin position="1"/>
        <end position="23"/>
    </location>
</feature>
<sequence length="1264" mass="137429">MVISKRAGAKKAGRAAGAPATAPSSRGIVKADWREGFKKPQAGVSDMTLLTQITDEAINNNLQKRFANGEIYTYIGNVLISVNPFRDLGIYTDEVLASYRGKNRLEMPPHVYAIAEGAYYNMLAYKENQCVIISGESGAGKTEAAKRIMQYIAAVSGDGGGSGGIHDIKDMVLATNPLLESFGCAKTLRNNNSSRHGKYLEIMFDANGTPIGANITNYLLEKGRVVGQIRNERNFHIFYQLTKAATPQQREMFGLQGPEAYAYTANSGCLDVPGIDDHADYAAAVEAMRIIGLSDAEQTSIFRMLAAILWLGNVQFVENAQGDAEIANADTPAFVAYLLEVDSGAVVRALTQRIMETQRGGRRGSVYEVPLNCTQAAAVRDALAKAIYNNLFEWIVQRLNASLNPRSTAANVIGVLDIYGFEIFENNSFEQLCINYVNEKLQQIFIELTLKKEQEEYAQEQIQWTPIKYFNNKIVCDLIEERRPPGIFSALNDAMATAHADPAAADNSFVQRTSMLASNPHFEARGNKFLVRHYAGDVMYNVQGMTDKNKDALQKDILNLVDSSANGFLVALFPDRPDPDSKKRPPSAGDRIKASANLLVDNLMRAQPSYIRTIKPNQNKSPSEYDAQAILHQIKYLGLKENIRVRRAGFAYRNTFEKIVQRFYLLSPATSYAGEYTWQGDARSGCERIFLDTGIARDEWQLGATKGFIKNPETLFALETMRDRYWHNMAMRIQRAFRAYMRYKHECARRIQRAWRRSREGHDFLVMRDYGHQVLAGRKERRRFSLVSMRRFLGDYLDVNGSAPEGRMLRAAAGLAGNEPVAFSSRAQLLVSRLGRSSRPSPRFVLMTERNVYILVTQLVNKVPQTLLERRIALSSIRTIGLSCLRDDWVILSTGDDEGDPLLHLDFKTEFVARILQLTRGNTHVNIANQLDYQRKGRKKAHVTFKKDESVVRGDVYKSSTVSVASGEPPNSVSRPPAKKKPGVVRPVTTGKLLRPGGPSSAAPPRARPVPSAAPRSVAPPATAAAAPAPPARGCAAPPGGRATPVPPQRTGAAPPIVGGLGGLAPPVTQIGSMAPVAGAQSVPPAPAAPAAPPAAPAVPPAPAAPVAMPTSTPAPAAAPKPAARAPPPAPPVRSRAARYRALYDFTTVEQGELPLVQGDVVELEEKEPSGWWLVKKNGTSGWAPADYLELVQDAPKPPPPVAPKPKPSVASAKPAEPPTWSAPDANAAPVAVMPGMGEPGGFAAVLARKKAEAAAAAAAQNPT</sequence>
<dbReference type="GO" id="GO:0006897">
    <property type="term" value="P:endocytosis"/>
    <property type="evidence" value="ECO:0007669"/>
    <property type="project" value="TreeGrafter"/>
</dbReference>
<dbReference type="InterPro" id="IPR001609">
    <property type="entry name" value="Myosin_head_motor_dom-like"/>
</dbReference>
<keyword evidence="11 16" id="KW-0505">Motor protein</keyword>
<dbReference type="Gene3D" id="1.10.10.820">
    <property type="match status" value="1"/>
</dbReference>
<gene>
    <name evidence="21" type="primary">MYO1</name>
    <name evidence="21" type="ORF">MBRA1_000774</name>
</gene>
<evidence type="ECO:0000259" key="19">
    <source>
        <dbReference type="PROSITE" id="PS51456"/>
    </source>
</evidence>
<keyword evidence="9 16" id="KW-0067">ATP-binding</keyword>
<evidence type="ECO:0000256" key="12">
    <source>
        <dbReference type="ARBA" id="ARBA00023203"/>
    </source>
</evidence>
<dbReference type="Gene3D" id="1.20.120.720">
    <property type="entry name" value="Myosin VI head, motor domain, U50 subdomain"/>
    <property type="match status" value="1"/>
</dbReference>
<dbReference type="EMBL" id="CP119951">
    <property type="protein sequence ID" value="WFC94142.1"/>
    <property type="molecule type" value="Genomic_DNA"/>
</dbReference>
<evidence type="ECO:0000256" key="10">
    <source>
        <dbReference type="ARBA" id="ARBA00023123"/>
    </source>
</evidence>
<keyword evidence="5" id="KW-0597">Phosphoprotein</keyword>
<dbReference type="CDD" id="cd11858">
    <property type="entry name" value="SH3_Myosin-I_fungi"/>
    <property type="match status" value="1"/>
</dbReference>
<dbReference type="GO" id="GO:0007015">
    <property type="term" value="P:actin filament organization"/>
    <property type="evidence" value="ECO:0007669"/>
    <property type="project" value="TreeGrafter"/>
</dbReference>
<dbReference type="InterPro" id="IPR035535">
    <property type="entry name" value="Fungal_myosin-I_SH3"/>
</dbReference>
<dbReference type="PROSITE" id="PS50002">
    <property type="entry name" value="SH3"/>
    <property type="match status" value="1"/>
</dbReference>
<evidence type="ECO:0000256" key="8">
    <source>
        <dbReference type="ARBA" id="ARBA00022801"/>
    </source>
</evidence>
<dbReference type="SUPFAM" id="SSF52540">
    <property type="entry name" value="P-loop containing nucleoside triphosphate hydrolases"/>
    <property type="match status" value="1"/>
</dbReference>
<evidence type="ECO:0000256" key="7">
    <source>
        <dbReference type="ARBA" id="ARBA00022741"/>
    </source>
</evidence>
<feature type="region of interest" description="Disordered" evidence="17">
    <location>
        <begin position="1081"/>
        <end position="1134"/>
    </location>
</feature>
<dbReference type="FunFam" id="1.20.120.720:FF:000015">
    <property type="entry name" value="Myosin I"/>
    <property type="match status" value="1"/>
</dbReference>
<comment type="subcellular location">
    <subcellularLocation>
        <location evidence="1">Cytoplasm</location>
        <location evidence="1">Cytoskeleton</location>
        <location evidence="1">Actin patch</location>
    </subcellularLocation>
</comment>
<name>A0AAF0IMN0_9BASI</name>
<keyword evidence="12 16" id="KW-0009">Actin-binding</keyword>
<evidence type="ECO:0000256" key="14">
    <source>
        <dbReference type="ARBA" id="ARBA00025586"/>
    </source>
</evidence>
<dbReference type="Gene3D" id="2.30.30.40">
    <property type="entry name" value="SH3 Domains"/>
    <property type="match status" value="1"/>
</dbReference>
<accession>A0AAF0IMN0</accession>
<evidence type="ECO:0000256" key="4">
    <source>
        <dbReference type="ARBA" id="ARBA00022490"/>
    </source>
</evidence>
<dbReference type="Pfam" id="PF00063">
    <property type="entry name" value="Myosin_head"/>
    <property type="match status" value="1"/>
</dbReference>
<keyword evidence="22" id="KW-1185">Reference proteome</keyword>
<feature type="compositionally biased region" description="Pro residues" evidence="17">
    <location>
        <begin position="1084"/>
        <end position="1104"/>
    </location>
</feature>
<dbReference type="InterPro" id="IPR036072">
    <property type="entry name" value="MYSc_Myo1"/>
</dbReference>
<feature type="compositionally biased region" description="Polar residues" evidence="17">
    <location>
        <begin position="961"/>
        <end position="974"/>
    </location>
</feature>
<dbReference type="GO" id="GO:0005886">
    <property type="term" value="C:plasma membrane"/>
    <property type="evidence" value="ECO:0007669"/>
    <property type="project" value="TreeGrafter"/>
</dbReference>
<evidence type="ECO:0000256" key="1">
    <source>
        <dbReference type="ARBA" id="ARBA00004134"/>
    </source>
</evidence>
<dbReference type="PANTHER" id="PTHR13140:SF837">
    <property type="entry name" value="MYOSIN-3-RELATED"/>
    <property type="match status" value="1"/>
</dbReference>
<feature type="binding site" evidence="16">
    <location>
        <begin position="135"/>
        <end position="142"/>
    </location>
    <ligand>
        <name>ATP</name>
        <dbReference type="ChEBI" id="CHEBI:30616"/>
    </ligand>
</feature>
<comment type="similarity">
    <text evidence="2 16">Belongs to the TRAFAC class myosin-kinesin ATPase superfamily. Myosin family.</text>
</comment>
<keyword evidence="8" id="KW-0378">Hydrolase</keyword>
<dbReference type="FunFam" id="1.10.10.820:FF:000001">
    <property type="entry name" value="Myosin heavy chain"/>
    <property type="match status" value="1"/>
</dbReference>
<dbReference type="InterPro" id="IPR036961">
    <property type="entry name" value="Kinesin_motor_dom_sf"/>
</dbReference>
<evidence type="ECO:0000256" key="9">
    <source>
        <dbReference type="ARBA" id="ARBA00022840"/>
    </source>
</evidence>
<evidence type="ECO:0000256" key="5">
    <source>
        <dbReference type="ARBA" id="ARBA00022553"/>
    </source>
</evidence>
<dbReference type="Gene3D" id="1.20.5.4820">
    <property type="match status" value="1"/>
</dbReference>
<dbReference type="PANTHER" id="PTHR13140">
    <property type="entry name" value="MYOSIN"/>
    <property type="match status" value="1"/>
</dbReference>
<evidence type="ECO:0000256" key="17">
    <source>
        <dbReference type="SAM" id="MobiDB-lite"/>
    </source>
</evidence>
<dbReference type="InterPro" id="IPR001452">
    <property type="entry name" value="SH3_domain"/>
</dbReference>
<dbReference type="InterPro" id="IPR036028">
    <property type="entry name" value="SH3-like_dom_sf"/>
</dbReference>
<dbReference type="InterPro" id="IPR010926">
    <property type="entry name" value="Myosin_TH1"/>
</dbReference>
<protein>
    <submittedName>
        <fullName evidence="21">Class II myosin</fullName>
    </submittedName>
</protein>
<dbReference type="SUPFAM" id="SSF50044">
    <property type="entry name" value="SH3-domain"/>
    <property type="match status" value="1"/>
</dbReference>
<dbReference type="GO" id="GO:0000146">
    <property type="term" value="F:microfilament motor activity"/>
    <property type="evidence" value="ECO:0007669"/>
    <property type="project" value="TreeGrafter"/>
</dbReference>
<evidence type="ECO:0000256" key="15">
    <source>
        <dbReference type="PROSITE-ProRule" id="PRU00192"/>
    </source>
</evidence>
<feature type="compositionally biased region" description="Low complexity" evidence="17">
    <location>
        <begin position="1105"/>
        <end position="1124"/>
    </location>
</feature>
<dbReference type="GO" id="GO:0051015">
    <property type="term" value="F:actin filament binding"/>
    <property type="evidence" value="ECO:0007669"/>
    <property type="project" value="TreeGrafter"/>
</dbReference>
<evidence type="ECO:0000256" key="6">
    <source>
        <dbReference type="ARBA" id="ARBA00022737"/>
    </source>
</evidence>
<keyword evidence="7 16" id="KW-0547">Nucleotide-binding</keyword>
<feature type="compositionally biased region" description="Pro residues" evidence="17">
    <location>
        <begin position="1196"/>
        <end position="1207"/>
    </location>
</feature>
<dbReference type="FunFam" id="1.20.5.4820:FF:000004">
    <property type="entry name" value="Myosin IE"/>
    <property type="match status" value="1"/>
</dbReference>
<dbReference type="AlphaFoldDB" id="A0AAF0IMN0"/>
<dbReference type="Gene3D" id="1.20.58.530">
    <property type="match status" value="1"/>
</dbReference>
<organism evidence="21 22">
    <name type="scientific">Malassezia brasiliensis</name>
    <dbReference type="NCBI Taxonomy" id="1821822"/>
    <lineage>
        <taxon>Eukaryota</taxon>
        <taxon>Fungi</taxon>
        <taxon>Dikarya</taxon>
        <taxon>Basidiomycota</taxon>
        <taxon>Ustilaginomycotina</taxon>
        <taxon>Malasseziomycetes</taxon>
        <taxon>Malasseziales</taxon>
        <taxon>Malasseziaceae</taxon>
        <taxon>Malassezia</taxon>
    </lineage>
</organism>
<dbReference type="PROSITE" id="PS51456">
    <property type="entry name" value="MYOSIN_MOTOR"/>
    <property type="match status" value="1"/>
</dbReference>
<dbReference type="SMART" id="SM00242">
    <property type="entry name" value="MYSc"/>
    <property type="match status" value="1"/>
</dbReference>
<feature type="domain" description="TH1" evidence="20">
    <location>
        <begin position="781"/>
        <end position="970"/>
    </location>
</feature>
<keyword evidence="13" id="KW-0206">Cytoskeleton</keyword>
<feature type="compositionally biased region" description="Low complexity" evidence="17">
    <location>
        <begin position="995"/>
        <end position="1044"/>
    </location>
</feature>
<feature type="region of interest" description="Disordered" evidence="17">
    <location>
        <begin position="1194"/>
        <end position="1225"/>
    </location>
</feature>
<feature type="domain" description="Myosin motor" evidence="19">
    <location>
        <begin position="42"/>
        <end position="723"/>
    </location>
</feature>
<evidence type="ECO:0000256" key="3">
    <source>
        <dbReference type="ARBA" id="ARBA00022443"/>
    </source>
</evidence>
<dbReference type="SMART" id="SM00326">
    <property type="entry name" value="SH3"/>
    <property type="match status" value="1"/>
</dbReference>
<dbReference type="FunFam" id="1.20.58.530:FF:000007">
    <property type="entry name" value="Myosin IE"/>
    <property type="match status" value="1"/>
</dbReference>
<dbReference type="GO" id="GO:0016787">
    <property type="term" value="F:hydrolase activity"/>
    <property type="evidence" value="ECO:0007669"/>
    <property type="project" value="UniProtKB-KW"/>
</dbReference>
<dbReference type="Pfam" id="PF00018">
    <property type="entry name" value="SH3_1"/>
    <property type="match status" value="1"/>
</dbReference>
<feature type="domain" description="SH3" evidence="18">
    <location>
        <begin position="1135"/>
        <end position="1194"/>
    </location>
</feature>
<keyword evidence="4" id="KW-0963">Cytoplasm</keyword>
<dbReference type="GO" id="GO:0016459">
    <property type="term" value="C:myosin complex"/>
    <property type="evidence" value="ECO:0007669"/>
    <property type="project" value="UniProtKB-KW"/>
</dbReference>
<proteinExistence type="inferred from homology"/>
<dbReference type="Pfam" id="PF06017">
    <property type="entry name" value="Myosin_TH1"/>
    <property type="match status" value="1"/>
</dbReference>
<keyword evidence="6" id="KW-0677">Repeat</keyword>
<evidence type="ECO:0000313" key="22">
    <source>
        <dbReference type="Proteomes" id="UP001216638"/>
    </source>
</evidence>
<dbReference type="InterPro" id="IPR027417">
    <property type="entry name" value="P-loop_NTPase"/>
</dbReference>
<keyword evidence="10 16" id="KW-0518">Myosin</keyword>
<dbReference type="GO" id="GO:0005524">
    <property type="term" value="F:ATP binding"/>
    <property type="evidence" value="ECO:0007669"/>
    <property type="project" value="UniProtKB-UniRule"/>
</dbReference>
<evidence type="ECO:0000313" key="21">
    <source>
        <dbReference type="EMBL" id="WFC94142.1"/>
    </source>
</evidence>
<evidence type="ECO:0000256" key="13">
    <source>
        <dbReference type="ARBA" id="ARBA00023212"/>
    </source>
</evidence>
<dbReference type="GO" id="GO:0051666">
    <property type="term" value="P:actin cortical patch localization"/>
    <property type="evidence" value="ECO:0007669"/>
    <property type="project" value="TreeGrafter"/>
</dbReference>
<evidence type="ECO:0000259" key="18">
    <source>
        <dbReference type="PROSITE" id="PS50002"/>
    </source>
</evidence>
<dbReference type="PRINTS" id="PR00193">
    <property type="entry name" value="MYOSINHEAVY"/>
</dbReference>
<evidence type="ECO:0000256" key="11">
    <source>
        <dbReference type="ARBA" id="ARBA00023175"/>
    </source>
</evidence>
<feature type="region of interest" description="Disordered" evidence="17">
    <location>
        <begin position="961"/>
        <end position="1061"/>
    </location>
</feature>
<dbReference type="Proteomes" id="UP001216638">
    <property type="component" value="Chromosome 1"/>
</dbReference>